<accession>A0A917ET59</accession>
<evidence type="ECO:0000256" key="1">
    <source>
        <dbReference type="ARBA" id="ARBA00004651"/>
    </source>
</evidence>
<evidence type="ECO:0000256" key="2">
    <source>
        <dbReference type="ARBA" id="ARBA00022475"/>
    </source>
</evidence>
<reference evidence="9 10" key="1">
    <citation type="journal article" date="2014" name="Int. J. Syst. Evol. Microbiol.">
        <title>Complete genome sequence of Corynebacterium casei LMG S-19264T (=DSM 44701T), isolated from a smear-ripened cheese.</title>
        <authorList>
            <consortium name="US DOE Joint Genome Institute (JGI-PGF)"/>
            <person name="Walter F."/>
            <person name="Albersmeier A."/>
            <person name="Kalinowski J."/>
            <person name="Ruckert C."/>
        </authorList>
    </citation>
    <scope>NUCLEOTIDE SEQUENCE [LARGE SCALE GENOMIC DNA]</scope>
    <source>
        <strain evidence="9 10">CGMCC 1.12976</strain>
    </source>
</reference>
<evidence type="ECO:0000256" key="4">
    <source>
        <dbReference type="ARBA" id="ARBA00022989"/>
    </source>
</evidence>
<organism evidence="9 10">
    <name type="scientific">Subtercola lobariae</name>
    <dbReference type="NCBI Taxonomy" id="1588641"/>
    <lineage>
        <taxon>Bacteria</taxon>
        <taxon>Bacillati</taxon>
        <taxon>Actinomycetota</taxon>
        <taxon>Actinomycetes</taxon>
        <taxon>Micrococcales</taxon>
        <taxon>Microbacteriaceae</taxon>
        <taxon>Subtercola</taxon>
    </lineage>
</organism>
<sequence>MDFFSNVWNVIGIFFWSFVFIAYLMMLFSIIGDLFRDHSLNGWYKAIWVIFLIFVPFLTALVYLIARGRGMAERSQAAAKQAQSAQNNYIREVAGQTPTDEIHKAKALLDSGAITQTEYDALKAKALTKTTA</sequence>
<evidence type="ECO:0000313" key="9">
    <source>
        <dbReference type="EMBL" id="GGF12149.1"/>
    </source>
</evidence>
<evidence type="ECO:0000256" key="6">
    <source>
        <dbReference type="SAM" id="Phobius"/>
    </source>
</evidence>
<dbReference type="RefSeq" id="WP_188672460.1">
    <property type="nucleotide sequence ID" value="NZ_BMGP01000001.1"/>
</dbReference>
<dbReference type="Pfam" id="PF13396">
    <property type="entry name" value="PLDc_N"/>
    <property type="match status" value="1"/>
</dbReference>
<dbReference type="EMBL" id="BMGP01000001">
    <property type="protein sequence ID" value="GGF12149.1"/>
    <property type="molecule type" value="Genomic_DNA"/>
</dbReference>
<keyword evidence="5 6" id="KW-0472">Membrane</keyword>
<dbReference type="InterPro" id="IPR027379">
    <property type="entry name" value="CLS_N"/>
</dbReference>
<comment type="subcellular location">
    <subcellularLocation>
        <location evidence="1">Cell membrane</location>
        <topology evidence="1">Multi-pass membrane protein</topology>
    </subcellularLocation>
</comment>
<evidence type="ECO:0000256" key="3">
    <source>
        <dbReference type="ARBA" id="ARBA00022692"/>
    </source>
</evidence>
<protein>
    <submittedName>
        <fullName evidence="9">Membrane protein</fullName>
    </submittedName>
</protein>
<evidence type="ECO:0000259" key="7">
    <source>
        <dbReference type="Pfam" id="PF09851"/>
    </source>
</evidence>
<evidence type="ECO:0000313" key="10">
    <source>
        <dbReference type="Proteomes" id="UP000598775"/>
    </source>
</evidence>
<dbReference type="Pfam" id="PF09851">
    <property type="entry name" value="SHOCT"/>
    <property type="match status" value="1"/>
</dbReference>
<comment type="caution">
    <text evidence="9">The sequence shown here is derived from an EMBL/GenBank/DDBJ whole genome shotgun (WGS) entry which is preliminary data.</text>
</comment>
<gene>
    <name evidence="9" type="ORF">GCM10011399_02580</name>
</gene>
<feature type="domain" description="SHOCT" evidence="7">
    <location>
        <begin position="100"/>
        <end position="127"/>
    </location>
</feature>
<dbReference type="GO" id="GO:0005886">
    <property type="term" value="C:plasma membrane"/>
    <property type="evidence" value="ECO:0007669"/>
    <property type="project" value="UniProtKB-SubCell"/>
</dbReference>
<name>A0A917ET59_9MICO</name>
<feature type="transmembrane region" description="Helical" evidence="6">
    <location>
        <begin position="7"/>
        <end position="31"/>
    </location>
</feature>
<dbReference type="InterPro" id="IPR018649">
    <property type="entry name" value="SHOCT"/>
</dbReference>
<feature type="transmembrane region" description="Helical" evidence="6">
    <location>
        <begin position="43"/>
        <end position="66"/>
    </location>
</feature>
<evidence type="ECO:0000256" key="5">
    <source>
        <dbReference type="ARBA" id="ARBA00023136"/>
    </source>
</evidence>
<evidence type="ECO:0000259" key="8">
    <source>
        <dbReference type="Pfam" id="PF13396"/>
    </source>
</evidence>
<feature type="domain" description="Cardiolipin synthase N-terminal" evidence="8">
    <location>
        <begin position="21"/>
        <end position="67"/>
    </location>
</feature>
<keyword evidence="3 6" id="KW-0812">Transmembrane</keyword>
<keyword evidence="2" id="KW-1003">Cell membrane</keyword>
<proteinExistence type="predicted"/>
<dbReference type="AlphaFoldDB" id="A0A917ET59"/>
<keyword evidence="10" id="KW-1185">Reference proteome</keyword>
<dbReference type="Proteomes" id="UP000598775">
    <property type="component" value="Unassembled WGS sequence"/>
</dbReference>
<keyword evidence="4 6" id="KW-1133">Transmembrane helix</keyword>